<protein>
    <submittedName>
        <fullName evidence="2">Uncharacterized protein</fullName>
    </submittedName>
</protein>
<proteinExistence type="predicted"/>
<sequence>MTDLRPEVIPRITIVILTGSTVVQQLLSQSTPPTELGANISSPRPEYRSVRGGATSQAAFALGQPPAGLAAHGDPAGGGRTGEWLEGSPPPPGILGRPLLVGWAWPPSRTVDSLVTGIPSDPPVVTVFRR</sequence>
<gene>
    <name evidence="2" type="ORF">DAKH74_021540</name>
</gene>
<dbReference type="AlphaFoldDB" id="A0AAV5RW91"/>
<comment type="caution">
    <text evidence="2">The sequence shown here is derived from an EMBL/GenBank/DDBJ whole genome shotgun (WGS) entry which is preliminary data.</text>
</comment>
<dbReference type="Proteomes" id="UP001377567">
    <property type="component" value="Unassembled WGS sequence"/>
</dbReference>
<feature type="region of interest" description="Disordered" evidence="1">
    <location>
        <begin position="31"/>
        <end position="53"/>
    </location>
</feature>
<accession>A0AAV5RW91</accession>
<feature type="region of interest" description="Disordered" evidence="1">
    <location>
        <begin position="65"/>
        <end position="91"/>
    </location>
</feature>
<evidence type="ECO:0000313" key="2">
    <source>
        <dbReference type="EMBL" id="GMM55538.1"/>
    </source>
</evidence>
<evidence type="ECO:0000256" key="1">
    <source>
        <dbReference type="SAM" id="MobiDB-lite"/>
    </source>
</evidence>
<name>A0AAV5RW91_MAUHU</name>
<keyword evidence="3" id="KW-1185">Reference proteome</keyword>
<dbReference type="EMBL" id="BTGD01000005">
    <property type="protein sequence ID" value="GMM55538.1"/>
    <property type="molecule type" value="Genomic_DNA"/>
</dbReference>
<organism evidence="2 3">
    <name type="scientific">Maudiozyma humilis</name>
    <name type="common">Sour dough yeast</name>
    <name type="synonym">Kazachstania humilis</name>
    <dbReference type="NCBI Taxonomy" id="51915"/>
    <lineage>
        <taxon>Eukaryota</taxon>
        <taxon>Fungi</taxon>
        <taxon>Dikarya</taxon>
        <taxon>Ascomycota</taxon>
        <taxon>Saccharomycotina</taxon>
        <taxon>Saccharomycetes</taxon>
        <taxon>Saccharomycetales</taxon>
        <taxon>Saccharomycetaceae</taxon>
        <taxon>Maudiozyma</taxon>
    </lineage>
</organism>
<reference evidence="2 3" key="1">
    <citation type="journal article" date="2023" name="Elife">
        <title>Identification of key yeast species and microbe-microbe interactions impacting larval growth of Drosophila in the wild.</title>
        <authorList>
            <person name="Mure A."/>
            <person name="Sugiura Y."/>
            <person name="Maeda R."/>
            <person name="Honda K."/>
            <person name="Sakurai N."/>
            <person name="Takahashi Y."/>
            <person name="Watada M."/>
            <person name="Katoh T."/>
            <person name="Gotoh A."/>
            <person name="Gotoh Y."/>
            <person name="Taniguchi I."/>
            <person name="Nakamura K."/>
            <person name="Hayashi T."/>
            <person name="Katayama T."/>
            <person name="Uemura T."/>
            <person name="Hattori Y."/>
        </authorList>
    </citation>
    <scope>NUCLEOTIDE SEQUENCE [LARGE SCALE GENOMIC DNA]</scope>
    <source>
        <strain evidence="2 3">KH-74</strain>
    </source>
</reference>
<evidence type="ECO:0000313" key="3">
    <source>
        <dbReference type="Proteomes" id="UP001377567"/>
    </source>
</evidence>